<dbReference type="InterPro" id="IPR012797">
    <property type="entry name" value="CobF"/>
</dbReference>
<dbReference type="SUPFAM" id="SSF53790">
    <property type="entry name" value="Tetrapyrrole methylase"/>
    <property type="match status" value="1"/>
</dbReference>
<comment type="caution">
    <text evidence="8">The sequence shown here is derived from an EMBL/GenBank/DDBJ whole genome shotgun (WGS) entry which is preliminary data.</text>
</comment>
<dbReference type="InterPro" id="IPR014777">
    <property type="entry name" value="4pyrrole_Mease_sub1"/>
</dbReference>
<keyword evidence="4 6" id="KW-0808">Transferase</keyword>
<dbReference type="Gene3D" id="3.30.950.10">
    <property type="entry name" value="Methyltransferase, Cobalt-precorrin-4 Transmethylase, Domain 2"/>
    <property type="match status" value="1"/>
</dbReference>
<sequence length="255" mass="28034">MRTLLVIGIGAGDPDQMTIQAIKALNRAEVVFIPAKQGKDGLAALRREICRRFMTRESWREVNYPVPKRAEPDPSYRQSVDDWHAAIGATWEKLLEDELDENGCAALLVWGDPSLYDSTLRIVGHLARRGRIAFDYEVFPGITSIQALAAKHRIALNTIGGPVHVTTGRRLTEKFPADADSVVVMLDGVQAFRGLPPENVDIYWGANLGTDSESAIAGPLGEKADAISQARATARDKAGWVMDTYLLRKRLPDGD</sequence>
<dbReference type="Proteomes" id="UP000463224">
    <property type="component" value="Unassembled WGS sequence"/>
</dbReference>
<dbReference type="PANTHER" id="PTHR43467:SF1">
    <property type="entry name" value="PRECORRIN-6A SYNTHASE [DEACETYLATING]"/>
    <property type="match status" value="1"/>
</dbReference>
<protein>
    <recommendedName>
        <fullName evidence="6">Precorrin-6A synthase [deacetylating]</fullName>
        <ecNumber evidence="6">2.1.1.152</ecNumber>
    </recommendedName>
</protein>
<dbReference type="InterPro" id="IPR014776">
    <property type="entry name" value="4pyrrole_Mease_sub2"/>
</dbReference>
<keyword evidence="5 6" id="KW-0949">S-adenosyl-L-methionine</keyword>
<feature type="domain" description="Tetrapyrrole methylase" evidence="7">
    <location>
        <begin position="4"/>
        <end position="222"/>
    </location>
</feature>
<dbReference type="PIRSF" id="PIRSF036525">
    <property type="entry name" value="CobF"/>
    <property type="match status" value="1"/>
</dbReference>
<name>A0A844QKC1_9HYPH</name>
<accession>A0A844QKC1</accession>
<evidence type="ECO:0000259" key="7">
    <source>
        <dbReference type="Pfam" id="PF00590"/>
    </source>
</evidence>
<reference evidence="8 9" key="1">
    <citation type="submission" date="2019-12" db="EMBL/GenBank/DDBJ databases">
        <title>Nitratireductor arenosus sp. nov., Isolated from sea sand, Jeju island, South Korea.</title>
        <authorList>
            <person name="Kim W."/>
        </authorList>
    </citation>
    <scope>NUCLEOTIDE SEQUENCE [LARGE SCALE GENOMIC DNA]</scope>
    <source>
        <strain evidence="8 9">CAU 1489</strain>
    </source>
</reference>
<evidence type="ECO:0000256" key="5">
    <source>
        <dbReference type="ARBA" id="ARBA00022691"/>
    </source>
</evidence>
<dbReference type="GO" id="GO:0043819">
    <property type="term" value="F:precorrin-6A synthase (deacetylating) activity"/>
    <property type="evidence" value="ECO:0007669"/>
    <property type="project" value="UniProtKB-EC"/>
</dbReference>
<keyword evidence="9" id="KW-1185">Reference proteome</keyword>
<keyword evidence="2" id="KW-0169">Cobalamin biosynthesis</keyword>
<comment type="catalytic activity">
    <reaction evidence="6">
        <text>precorrin-5 + S-adenosyl-L-methionine + H2O = precorrin-6A + acetate + S-adenosyl-L-homocysteine + 2 H(+)</text>
        <dbReference type="Rhea" id="RHEA:18261"/>
        <dbReference type="ChEBI" id="CHEBI:15377"/>
        <dbReference type="ChEBI" id="CHEBI:15378"/>
        <dbReference type="ChEBI" id="CHEBI:30089"/>
        <dbReference type="ChEBI" id="CHEBI:57856"/>
        <dbReference type="ChEBI" id="CHEBI:59789"/>
        <dbReference type="ChEBI" id="CHEBI:77871"/>
        <dbReference type="ChEBI" id="CHEBI:77872"/>
        <dbReference type="EC" id="2.1.1.152"/>
    </reaction>
</comment>
<dbReference type="PANTHER" id="PTHR43467">
    <property type="entry name" value="COBALT-PRECORRIN-2 C(20)-METHYLTRANSFERASE"/>
    <property type="match status" value="1"/>
</dbReference>
<dbReference type="GO" id="GO:0032259">
    <property type="term" value="P:methylation"/>
    <property type="evidence" value="ECO:0007669"/>
    <property type="project" value="UniProtKB-KW"/>
</dbReference>
<evidence type="ECO:0000256" key="4">
    <source>
        <dbReference type="ARBA" id="ARBA00022679"/>
    </source>
</evidence>
<dbReference type="EMBL" id="WPHG01000007">
    <property type="protein sequence ID" value="MVA99717.1"/>
    <property type="molecule type" value="Genomic_DNA"/>
</dbReference>
<keyword evidence="3 6" id="KW-0489">Methyltransferase</keyword>
<evidence type="ECO:0000256" key="3">
    <source>
        <dbReference type="ARBA" id="ARBA00022603"/>
    </source>
</evidence>
<dbReference type="InterPro" id="IPR000878">
    <property type="entry name" value="4pyrrol_Mease"/>
</dbReference>
<evidence type="ECO:0000313" key="9">
    <source>
        <dbReference type="Proteomes" id="UP000463224"/>
    </source>
</evidence>
<evidence type="ECO:0000256" key="2">
    <source>
        <dbReference type="ARBA" id="ARBA00022573"/>
    </source>
</evidence>
<organism evidence="8 9">
    <name type="scientific">Nitratireductor arenosus</name>
    <dbReference type="NCBI Taxonomy" id="2682096"/>
    <lineage>
        <taxon>Bacteria</taxon>
        <taxon>Pseudomonadati</taxon>
        <taxon>Pseudomonadota</taxon>
        <taxon>Alphaproteobacteria</taxon>
        <taxon>Hyphomicrobiales</taxon>
        <taxon>Phyllobacteriaceae</taxon>
        <taxon>Nitratireductor</taxon>
    </lineage>
</organism>
<comment type="pathway">
    <text evidence="1">Cofactor biosynthesis; adenosylcobalamin biosynthesis.</text>
</comment>
<dbReference type="Gene3D" id="3.40.1010.10">
    <property type="entry name" value="Cobalt-precorrin-4 Transmethylase, Domain 1"/>
    <property type="match status" value="1"/>
</dbReference>
<evidence type="ECO:0000313" key="8">
    <source>
        <dbReference type="EMBL" id="MVA99717.1"/>
    </source>
</evidence>
<proteinExistence type="predicted"/>
<gene>
    <name evidence="8" type="ORF">GN330_20905</name>
</gene>
<dbReference type="CDD" id="cd11643">
    <property type="entry name" value="Precorrin-6A-synthase"/>
    <property type="match status" value="1"/>
</dbReference>
<evidence type="ECO:0000256" key="6">
    <source>
        <dbReference type="PIRNR" id="PIRNR036525"/>
    </source>
</evidence>
<dbReference type="NCBIfam" id="TIGR02434">
    <property type="entry name" value="CobF"/>
    <property type="match status" value="1"/>
</dbReference>
<dbReference type="AlphaFoldDB" id="A0A844QKC1"/>
<dbReference type="EC" id="2.1.1.152" evidence="6"/>
<evidence type="ECO:0000256" key="1">
    <source>
        <dbReference type="ARBA" id="ARBA00004953"/>
    </source>
</evidence>
<comment type="function">
    <text evidence="6">Catalyzes the methylation of C-1 in precorrin-5 and the subsequent extrusion of acetic acid from the resulting intermediate to form cobalt-precorrin-6A.</text>
</comment>
<dbReference type="GO" id="GO:0009236">
    <property type="term" value="P:cobalamin biosynthetic process"/>
    <property type="evidence" value="ECO:0007669"/>
    <property type="project" value="UniProtKB-KW"/>
</dbReference>
<dbReference type="Pfam" id="PF00590">
    <property type="entry name" value="TP_methylase"/>
    <property type="match status" value="1"/>
</dbReference>
<dbReference type="InterPro" id="IPR035996">
    <property type="entry name" value="4pyrrol_Methylase_sf"/>
</dbReference>
<dbReference type="RefSeq" id="WP_156715198.1">
    <property type="nucleotide sequence ID" value="NZ_WPHG01000007.1"/>
</dbReference>